<dbReference type="STRING" id="1445510.YC6258_03647"/>
<reference evidence="2 3" key="1">
    <citation type="submission" date="2014-01" db="EMBL/GenBank/DDBJ databases">
        <title>Full genme sequencing of cellulolytic bacterium Gynuella sunshinyii YC6258T gen. nov., sp. nov.</title>
        <authorList>
            <person name="Khan H."/>
            <person name="Chung E.J."/>
            <person name="Chung Y.R."/>
        </authorList>
    </citation>
    <scope>NUCLEOTIDE SEQUENCE [LARGE SCALE GENOMIC DNA]</scope>
    <source>
        <strain evidence="2 3">YC6258</strain>
    </source>
</reference>
<dbReference type="Gene3D" id="3.40.630.30">
    <property type="match status" value="1"/>
</dbReference>
<dbReference type="RefSeq" id="WP_044617905.1">
    <property type="nucleotide sequence ID" value="NZ_CP007142.1"/>
</dbReference>
<dbReference type="SUPFAM" id="SSF55729">
    <property type="entry name" value="Acyl-CoA N-acyltransferases (Nat)"/>
    <property type="match status" value="1"/>
</dbReference>
<protein>
    <submittedName>
        <fullName evidence="2">Putative acetyltransferase</fullName>
    </submittedName>
</protein>
<keyword evidence="2" id="KW-0808">Transferase</keyword>
<dbReference type="Proteomes" id="UP000032266">
    <property type="component" value="Chromosome"/>
</dbReference>
<sequence length="153" mass="17118">MRYRKPNPQEMDVIYLMGLDAWGEGGEKASYLESCKNSKKYELGQWYCLEIDGELAASLIIYRDEWGLKPGYIGIGSVCTAPSHRRKGYATALVVECIKDFKASGAQGIYLFSDIAPEIYQRLGFELVNGHESDGMMFLGFSGALQTVQPSYF</sequence>
<dbReference type="InterPro" id="IPR000182">
    <property type="entry name" value="GNAT_dom"/>
</dbReference>
<dbReference type="PROSITE" id="PS51186">
    <property type="entry name" value="GNAT"/>
    <property type="match status" value="1"/>
</dbReference>
<dbReference type="Pfam" id="PF00583">
    <property type="entry name" value="Acetyltransf_1"/>
    <property type="match status" value="1"/>
</dbReference>
<keyword evidence="3" id="KW-1185">Reference proteome</keyword>
<organism evidence="2 3">
    <name type="scientific">Gynuella sunshinyii YC6258</name>
    <dbReference type="NCBI Taxonomy" id="1445510"/>
    <lineage>
        <taxon>Bacteria</taxon>
        <taxon>Pseudomonadati</taxon>
        <taxon>Pseudomonadota</taxon>
        <taxon>Gammaproteobacteria</taxon>
        <taxon>Oceanospirillales</taxon>
        <taxon>Saccharospirillaceae</taxon>
        <taxon>Gynuella</taxon>
    </lineage>
</organism>
<dbReference type="EMBL" id="CP007142">
    <property type="protein sequence ID" value="AJQ95683.1"/>
    <property type="molecule type" value="Genomic_DNA"/>
</dbReference>
<accession>A0A0C5VQJ9</accession>
<evidence type="ECO:0000259" key="1">
    <source>
        <dbReference type="PROSITE" id="PS51186"/>
    </source>
</evidence>
<dbReference type="AlphaFoldDB" id="A0A0C5VQJ9"/>
<dbReference type="OrthoDB" id="1796458at2"/>
<gene>
    <name evidence="2" type="ORF">YC6258_03647</name>
</gene>
<name>A0A0C5VQJ9_9GAMM</name>
<dbReference type="GO" id="GO:0016747">
    <property type="term" value="F:acyltransferase activity, transferring groups other than amino-acyl groups"/>
    <property type="evidence" value="ECO:0007669"/>
    <property type="project" value="InterPro"/>
</dbReference>
<dbReference type="InterPro" id="IPR016181">
    <property type="entry name" value="Acyl_CoA_acyltransferase"/>
</dbReference>
<evidence type="ECO:0000313" key="3">
    <source>
        <dbReference type="Proteomes" id="UP000032266"/>
    </source>
</evidence>
<dbReference type="CDD" id="cd04301">
    <property type="entry name" value="NAT_SF"/>
    <property type="match status" value="1"/>
</dbReference>
<feature type="domain" description="N-acetyltransferase" evidence="1">
    <location>
        <begin position="1"/>
        <end position="144"/>
    </location>
</feature>
<dbReference type="KEGG" id="gsn:YC6258_03647"/>
<dbReference type="HOGENOM" id="CLU_136630_0_0_6"/>
<evidence type="ECO:0000313" key="2">
    <source>
        <dbReference type="EMBL" id="AJQ95683.1"/>
    </source>
</evidence>
<proteinExistence type="predicted"/>